<dbReference type="PANTHER" id="PTHR43072:SF23">
    <property type="entry name" value="UPF0039 PROTEIN C11D3.02C"/>
    <property type="match status" value="1"/>
</dbReference>
<dbReference type="AlphaFoldDB" id="A0A8J7LXU7"/>
<gene>
    <name evidence="4" type="ORF">JFN93_03265</name>
</gene>
<dbReference type="Proteomes" id="UP000636888">
    <property type="component" value="Unassembled WGS sequence"/>
</dbReference>
<reference evidence="4" key="1">
    <citation type="submission" date="2020-12" db="EMBL/GenBank/DDBJ databases">
        <title>Geomonas sp. Red875, isolated from river sediment.</title>
        <authorList>
            <person name="Xu Z."/>
            <person name="Zhang Z."/>
            <person name="Masuda Y."/>
            <person name="Itoh H."/>
            <person name="Senoo K."/>
        </authorList>
    </citation>
    <scope>NUCLEOTIDE SEQUENCE</scope>
    <source>
        <strain evidence="4">Red875</strain>
    </source>
</reference>
<accession>A0A8J7LXU7</accession>
<comment type="caution">
    <text evidence="4">The sequence shown here is derived from an EMBL/GenBank/DDBJ whole genome shotgun (WGS) entry which is preliminary data.</text>
</comment>
<feature type="domain" description="N-acetyltransferase" evidence="3">
    <location>
        <begin position="1"/>
        <end position="161"/>
    </location>
</feature>
<protein>
    <submittedName>
        <fullName evidence="4">N-acetyltransferase</fullName>
    </submittedName>
</protein>
<evidence type="ECO:0000256" key="2">
    <source>
        <dbReference type="ARBA" id="ARBA00023315"/>
    </source>
</evidence>
<dbReference type="Pfam" id="PF13420">
    <property type="entry name" value="Acetyltransf_4"/>
    <property type="match status" value="1"/>
</dbReference>
<sequence length="162" mass="18413">MIRDAVPEDAAAICRIYNPYIEQTVITFETEPLSVEKMAARIESYRAHYPWLVAEENGAVVGYAYAAKWRERRAYRFAVESSVYIDQSAQGRGLGVLLYQELFVRLAAMKIHAVLACISLPNPASIALHEKLGFAKAAHFTEVGWKFDRWIDVGYWQKLLGQ</sequence>
<proteinExistence type="predicted"/>
<dbReference type="GO" id="GO:0016747">
    <property type="term" value="F:acyltransferase activity, transferring groups other than amino-acyl groups"/>
    <property type="evidence" value="ECO:0007669"/>
    <property type="project" value="InterPro"/>
</dbReference>
<keyword evidence="1" id="KW-0808">Transferase</keyword>
<dbReference type="NCBIfam" id="NF040504">
    <property type="entry name" value="resist_ArsN1b"/>
    <property type="match status" value="1"/>
</dbReference>
<dbReference type="SUPFAM" id="SSF55729">
    <property type="entry name" value="Acyl-CoA N-acyltransferases (Nat)"/>
    <property type="match status" value="1"/>
</dbReference>
<keyword evidence="2" id="KW-0012">Acyltransferase</keyword>
<dbReference type="RefSeq" id="WP_199382556.1">
    <property type="nucleotide sequence ID" value="NZ_JAEMHM010000002.1"/>
</dbReference>
<organism evidence="4 5">
    <name type="scientific">Geomesophilobacter sediminis</name>
    <dbReference type="NCBI Taxonomy" id="2798584"/>
    <lineage>
        <taxon>Bacteria</taxon>
        <taxon>Pseudomonadati</taxon>
        <taxon>Thermodesulfobacteriota</taxon>
        <taxon>Desulfuromonadia</taxon>
        <taxon>Geobacterales</taxon>
        <taxon>Geobacteraceae</taxon>
        <taxon>Geomesophilobacter</taxon>
    </lineage>
</organism>
<dbReference type="InterPro" id="IPR000182">
    <property type="entry name" value="GNAT_dom"/>
</dbReference>
<dbReference type="PANTHER" id="PTHR43072">
    <property type="entry name" value="N-ACETYLTRANSFERASE"/>
    <property type="match status" value="1"/>
</dbReference>
<dbReference type="PROSITE" id="PS51186">
    <property type="entry name" value="GNAT"/>
    <property type="match status" value="1"/>
</dbReference>
<dbReference type="InterPro" id="IPR016181">
    <property type="entry name" value="Acyl_CoA_acyltransferase"/>
</dbReference>
<dbReference type="EMBL" id="JAEMHM010000002">
    <property type="protein sequence ID" value="MBJ6723721.1"/>
    <property type="molecule type" value="Genomic_DNA"/>
</dbReference>
<keyword evidence="5" id="KW-1185">Reference proteome</keyword>
<evidence type="ECO:0000313" key="5">
    <source>
        <dbReference type="Proteomes" id="UP000636888"/>
    </source>
</evidence>
<dbReference type="Gene3D" id="3.40.630.30">
    <property type="match status" value="1"/>
</dbReference>
<dbReference type="CDD" id="cd04301">
    <property type="entry name" value="NAT_SF"/>
    <property type="match status" value="1"/>
</dbReference>
<name>A0A8J7LXU7_9BACT</name>
<evidence type="ECO:0000313" key="4">
    <source>
        <dbReference type="EMBL" id="MBJ6723721.1"/>
    </source>
</evidence>
<evidence type="ECO:0000259" key="3">
    <source>
        <dbReference type="PROSITE" id="PS51186"/>
    </source>
</evidence>
<evidence type="ECO:0000256" key="1">
    <source>
        <dbReference type="ARBA" id="ARBA00022679"/>
    </source>
</evidence>